<evidence type="ECO:0000313" key="2">
    <source>
        <dbReference type="EMBL" id="ANP49840.1"/>
    </source>
</evidence>
<dbReference type="STRING" id="68214.AVL59_09645"/>
<proteinExistence type="predicted"/>
<dbReference type="KEGG" id="sgs:AVL59_09645"/>
<evidence type="ECO:0000313" key="3">
    <source>
        <dbReference type="Proteomes" id="UP000092659"/>
    </source>
</evidence>
<dbReference type="AlphaFoldDB" id="A0A1B1ATJ3"/>
<accession>A0A1B1ATJ3</accession>
<organism evidence="2 3">
    <name type="scientific">Streptomyces griseochromogenes</name>
    <dbReference type="NCBI Taxonomy" id="68214"/>
    <lineage>
        <taxon>Bacteria</taxon>
        <taxon>Bacillati</taxon>
        <taxon>Actinomycetota</taxon>
        <taxon>Actinomycetes</taxon>
        <taxon>Kitasatosporales</taxon>
        <taxon>Streptomycetaceae</taxon>
        <taxon>Streptomyces</taxon>
    </lineage>
</organism>
<protein>
    <submittedName>
        <fullName evidence="2">Uncharacterized protein</fullName>
    </submittedName>
</protein>
<dbReference type="EMBL" id="CP016279">
    <property type="protein sequence ID" value="ANP49840.1"/>
    <property type="molecule type" value="Genomic_DNA"/>
</dbReference>
<feature type="region of interest" description="Disordered" evidence="1">
    <location>
        <begin position="1"/>
        <end position="26"/>
    </location>
</feature>
<evidence type="ECO:0000256" key="1">
    <source>
        <dbReference type="SAM" id="MobiDB-lite"/>
    </source>
</evidence>
<dbReference type="Proteomes" id="UP000092659">
    <property type="component" value="Chromosome"/>
</dbReference>
<gene>
    <name evidence="2" type="ORF">AVL59_09645</name>
</gene>
<sequence length="90" mass="9961">MSWNDHEPTGAVQQARDDLEGYRLTADDSGTSHYFDDYASLLAEDHAAPGPAGFEDGVAQRPAQLRAVEAESLRRLRPTALPPVRWPTRD</sequence>
<name>A0A1B1ATJ3_9ACTN</name>
<reference evidence="2 3" key="1">
    <citation type="submission" date="2016-06" db="EMBL/GenBank/DDBJ databases">
        <title>Complete genome sequence of Streptomyces griseochromogenes ATCC 14511, the Blasticidin S producer.</title>
        <authorList>
            <person name="Wu L."/>
        </authorList>
    </citation>
    <scope>NUCLEOTIDE SEQUENCE [LARGE SCALE GENOMIC DNA]</scope>
    <source>
        <strain evidence="2 3">ATCC 14511</strain>
    </source>
</reference>